<proteinExistence type="predicted"/>
<feature type="compositionally biased region" description="Basic residues" evidence="1">
    <location>
        <begin position="76"/>
        <end position="89"/>
    </location>
</feature>
<reference evidence="3" key="4">
    <citation type="journal article" date="2022" name="Res Sq">
        <title>Comparative Genomics Reveals Insights into the Divergent Evolution of Astigmatic Mites and Household Pest Adaptations.</title>
        <authorList>
            <person name="Xiong Q."/>
            <person name="Wan A.T.-Y."/>
            <person name="Liu X.-Y."/>
            <person name="Fung C.S.-H."/>
            <person name="Xiao X."/>
            <person name="Malainual N."/>
            <person name="Hou J."/>
            <person name="Wang L."/>
            <person name="Wang M."/>
            <person name="Yang K."/>
            <person name="Cui Y."/>
            <person name="Leung E."/>
            <person name="Nong W."/>
            <person name="Shin S.-K."/>
            <person name="Au S."/>
            <person name="Jeong K.Y."/>
            <person name="Chew F.T."/>
            <person name="Hui J."/>
            <person name="Leung T.F."/>
            <person name="Tungtrongchitr A."/>
            <person name="Zhong N."/>
            <person name="Liu Z."/>
            <person name="Tsui S."/>
        </authorList>
    </citation>
    <scope>NUCLEOTIDE SEQUENCE</scope>
    <source>
        <strain evidence="3">Derf</strain>
        <tissue evidence="3">Whole organism</tissue>
    </source>
</reference>
<dbReference type="OrthoDB" id="6511828at2759"/>
<evidence type="ECO:0000313" key="2">
    <source>
        <dbReference type="EMBL" id="KAH7640608.1"/>
    </source>
</evidence>
<keyword evidence="4" id="KW-1185">Reference proteome</keyword>
<dbReference type="Proteomes" id="UP000790347">
    <property type="component" value="Unassembled WGS sequence"/>
</dbReference>
<gene>
    <name evidence="3" type="ORF">DERF_000232</name>
    <name evidence="2" type="ORF">HUG17_8077</name>
</gene>
<name>A0A922L7H3_DERFA</name>
<protein>
    <submittedName>
        <fullName evidence="3">Uncharacterized protein</fullName>
    </submittedName>
</protein>
<sequence length="219" mass="25513">MAKITGKKSKLPFQFEFLGKTYKDHYNYEDFLYNATIFLRNKYPFLPLELLTARAKDEWNKKKIRNNKRNIVSKDKRSRTGNGHGKKKPLAFEAETNRKIRSKPKRNKLFAVNNFETTKQSMISEEESHEESHEKSTFEDPEIININDESSSLMEDFLNRESSEIVSEQSMTKCSISDAYLPIHFDGDDENRLTTTIEEVQPAKISISESNIPLYLSNE</sequence>
<evidence type="ECO:0000313" key="4">
    <source>
        <dbReference type="Proteomes" id="UP000790347"/>
    </source>
</evidence>
<organism evidence="3 4">
    <name type="scientific">Dermatophagoides farinae</name>
    <name type="common">American house dust mite</name>
    <dbReference type="NCBI Taxonomy" id="6954"/>
    <lineage>
        <taxon>Eukaryota</taxon>
        <taxon>Metazoa</taxon>
        <taxon>Ecdysozoa</taxon>
        <taxon>Arthropoda</taxon>
        <taxon>Chelicerata</taxon>
        <taxon>Arachnida</taxon>
        <taxon>Acari</taxon>
        <taxon>Acariformes</taxon>
        <taxon>Sarcoptiformes</taxon>
        <taxon>Astigmata</taxon>
        <taxon>Psoroptidia</taxon>
        <taxon>Analgoidea</taxon>
        <taxon>Pyroglyphidae</taxon>
        <taxon>Dermatophagoidinae</taxon>
        <taxon>Dermatophagoides</taxon>
    </lineage>
</organism>
<reference evidence="3" key="1">
    <citation type="submission" date="2013-05" db="EMBL/GenBank/DDBJ databases">
        <authorList>
            <person name="Yim A.K.Y."/>
            <person name="Chan T.F."/>
            <person name="Ji K.M."/>
            <person name="Liu X.Y."/>
            <person name="Zhou J.W."/>
            <person name="Li R.Q."/>
            <person name="Yang K.Y."/>
            <person name="Li J."/>
            <person name="Li M."/>
            <person name="Law P.T.W."/>
            <person name="Wu Y.L."/>
            <person name="Cai Z.L."/>
            <person name="Qin H."/>
            <person name="Bao Y."/>
            <person name="Leung R.K.K."/>
            <person name="Ng P.K.S."/>
            <person name="Zou J."/>
            <person name="Zhong X.J."/>
            <person name="Ran P.X."/>
            <person name="Zhong N.S."/>
            <person name="Liu Z.G."/>
            <person name="Tsui S.K.W."/>
        </authorList>
    </citation>
    <scope>NUCLEOTIDE SEQUENCE</scope>
    <source>
        <strain evidence="3">Derf</strain>
        <tissue evidence="3">Whole organism</tissue>
    </source>
</reference>
<dbReference type="EMBL" id="ASGP02000001">
    <property type="protein sequence ID" value="KAH9526121.1"/>
    <property type="molecule type" value="Genomic_DNA"/>
</dbReference>
<evidence type="ECO:0000256" key="1">
    <source>
        <dbReference type="SAM" id="MobiDB-lite"/>
    </source>
</evidence>
<feature type="region of interest" description="Disordered" evidence="1">
    <location>
        <begin position="67"/>
        <end position="98"/>
    </location>
</feature>
<accession>A0A922L7H3</accession>
<comment type="caution">
    <text evidence="3">The sequence shown here is derived from an EMBL/GenBank/DDBJ whole genome shotgun (WGS) entry which is preliminary data.</text>
</comment>
<feature type="region of interest" description="Disordered" evidence="1">
    <location>
        <begin position="121"/>
        <end position="141"/>
    </location>
</feature>
<reference evidence="2" key="3">
    <citation type="journal article" date="2021" name="World Allergy Organ. J.">
        <title>Chromosome-level assembly of Dermatophagoides farinae genome and transcriptome reveals two novel allergens Der f 37 and Der f 39.</title>
        <authorList>
            <person name="Chen J."/>
            <person name="Cai Z."/>
            <person name="Fan D."/>
            <person name="Hu J."/>
            <person name="Hou Y."/>
            <person name="He Y."/>
            <person name="Zhang Z."/>
            <person name="Zhao Z."/>
            <person name="Gao P."/>
            <person name="Hu W."/>
            <person name="Sun J."/>
            <person name="Li J."/>
            <person name="Ji K."/>
        </authorList>
    </citation>
    <scope>NUCLEOTIDE SEQUENCE</scope>
    <source>
        <strain evidence="2">JKM2019</strain>
    </source>
</reference>
<reference evidence="2" key="2">
    <citation type="submission" date="2020-06" db="EMBL/GenBank/DDBJ databases">
        <authorList>
            <person name="Ji K."/>
            <person name="Li J."/>
        </authorList>
    </citation>
    <scope>NUCLEOTIDE SEQUENCE</scope>
    <source>
        <strain evidence="2">JKM2019</strain>
        <tissue evidence="2">Whole body</tissue>
    </source>
</reference>
<dbReference type="AlphaFoldDB" id="A0A922L7H3"/>
<dbReference type="Proteomes" id="UP000828236">
    <property type="component" value="Unassembled WGS sequence"/>
</dbReference>
<dbReference type="EMBL" id="SDOV01000005">
    <property type="protein sequence ID" value="KAH7640608.1"/>
    <property type="molecule type" value="Genomic_DNA"/>
</dbReference>
<evidence type="ECO:0000313" key="3">
    <source>
        <dbReference type="EMBL" id="KAH9526121.1"/>
    </source>
</evidence>